<evidence type="ECO:0000313" key="3">
    <source>
        <dbReference type="Proteomes" id="UP000039865"/>
    </source>
</evidence>
<name>A0A078A9B0_STYLE</name>
<dbReference type="Proteomes" id="UP000039865">
    <property type="component" value="Unassembled WGS sequence"/>
</dbReference>
<evidence type="ECO:0000256" key="1">
    <source>
        <dbReference type="SAM" id="MobiDB-lite"/>
    </source>
</evidence>
<sequence length="432" mass="50208">MSVYSGFATRQQESVYTRLIEKVLSLTIKKCLSLMFNEQINDEQWIQDLKKCYKHIKFLDGYKYLLPRFSQVIAPFVFFSCQKQGVLPSSTSSHISGMTAFKKQKAIIEHNENLTSSYNNFPTELSFNFDKTMSIHGFLNNQNHSQQQSLNQMSPRTQQLIEDGMNKQAKLKSESKQPSKKGLLTTNKIDVSPQNTSLQNTEVKLQEIQQKKHHKTRSQTDMSNGAQDVVRRIPFQNFQQNFQPADFKGSRVEDVRQSKSYLKPSVTPVRLQNNLRQNEETLSHRTDNFISPDATYMEQTFQHRYMPPRQPLNLSQLAIDQYGRIISVPMQARKTKKKKKKISKNYITPSQQFMMSQYPQLSQPARLNGHFTPLNLSGQISSRQKNLFNMDSARSNSSQNKSNNVNKKYVKNFYKLTNEKFINLKKLPLYQL</sequence>
<organism evidence="2 3">
    <name type="scientific">Stylonychia lemnae</name>
    <name type="common">Ciliate</name>
    <dbReference type="NCBI Taxonomy" id="5949"/>
    <lineage>
        <taxon>Eukaryota</taxon>
        <taxon>Sar</taxon>
        <taxon>Alveolata</taxon>
        <taxon>Ciliophora</taxon>
        <taxon>Intramacronucleata</taxon>
        <taxon>Spirotrichea</taxon>
        <taxon>Stichotrichia</taxon>
        <taxon>Sporadotrichida</taxon>
        <taxon>Oxytrichidae</taxon>
        <taxon>Stylonychinae</taxon>
        <taxon>Stylonychia</taxon>
    </lineage>
</organism>
<dbReference type="AlphaFoldDB" id="A0A078A9B0"/>
<proteinExistence type="predicted"/>
<evidence type="ECO:0000313" key="2">
    <source>
        <dbReference type="EMBL" id="CDW78167.1"/>
    </source>
</evidence>
<dbReference type="InParanoid" id="A0A078A9B0"/>
<gene>
    <name evidence="2" type="primary">Contig16786.g17878</name>
    <name evidence="2" type="ORF">STYLEM_7140</name>
</gene>
<protein>
    <submittedName>
        <fullName evidence="2">Uncharacterized protein</fullName>
    </submittedName>
</protein>
<reference evidence="2 3" key="1">
    <citation type="submission" date="2014-06" db="EMBL/GenBank/DDBJ databases">
        <authorList>
            <person name="Swart Estienne"/>
        </authorList>
    </citation>
    <scope>NUCLEOTIDE SEQUENCE [LARGE SCALE GENOMIC DNA]</scope>
    <source>
        <strain evidence="2 3">130c</strain>
    </source>
</reference>
<feature type="region of interest" description="Disordered" evidence="1">
    <location>
        <begin position="167"/>
        <end position="196"/>
    </location>
</feature>
<accession>A0A078A9B0</accession>
<feature type="compositionally biased region" description="Polar residues" evidence="1">
    <location>
        <begin position="184"/>
        <end position="196"/>
    </location>
</feature>
<keyword evidence="3" id="KW-1185">Reference proteome</keyword>
<dbReference type="EMBL" id="CCKQ01006827">
    <property type="protein sequence ID" value="CDW78167.1"/>
    <property type="molecule type" value="Genomic_DNA"/>
</dbReference>